<dbReference type="SUPFAM" id="SSF69318">
    <property type="entry name" value="Integrin alpha N-terminal domain"/>
    <property type="match status" value="1"/>
</dbReference>
<sequence length="632" mass="69855">MKTKSTVAKGTKVLFTLLLSGVIGWTGFVLPGGGVLQADAAEGSAPRLVENLGRGLTAVYLGENKVYLSWRLLGTEPQQVTFDIYRRTGTEEEKLNDQPLTQGTNYTDTNVDVTQSHTYIVKSYVEDSLQDVSDEVVLAANPEIRNYFSIPLQNITSNPSDYFVQHGWPGDLDGDGEYEYVVTRIPVNGGNKYVEAYSLTEGFLWRIDLGPYSVTTIDTYNAPPASVSEFGVAGLGGWRDNDNITVFDLDSDGKAEVLLRTFEGVAFADGQVVPATAERAQYVSVVDGWTGTEAARTTITNDYAADGPLSGHFSIAYLDGEHPSLITALKNRALSRNFQYVTSAYDYAGGALTERWRHAGADGEFFHQIRILDLDGDGKDEVSFGGWALDDNGETLYSLPGVVHGDRFHITDIDPDRPGLEQFGIQQAENGNVNQFPWFYADAATGEIIRTGEIPQDVARGTLADIDPTYHGLEMWSSSGNIYNVDGEVISSVQPSTNFRIWWDGDVLGELLDKNFVEKWDWEQNTTTRLFTADDVRVNSRNAPVLYGDLLGDWREEILYETSDFTALRLYTTTIPSDVRIYTLPHNPAYRNGLAVKGYMQSLLTDYYLGEGMTTPTVPNILPVVYNGDQES</sequence>
<organism evidence="3 4">
    <name type="scientific">Paenibacillus amylolyticus</name>
    <dbReference type="NCBI Taxonomy" id="1451"/>
    <lineage>
        <taxon>Bacteria</taxon>
        <taxon>Bacillati</taxon>
        <taxon>Bacillota</taxon>
        <taxon>Bacilli</taxon>
        <taxon>Bacillales</taxon>
        <taxon>Paenibacillaceae</taxon>
        <taxon>Paenibacillus</taxon>
    </lineage>
</organism>
<protein>
    <submittedName>
        <fullName evidence="3">Uncharacterized protein</fullName>
    </submittedName>
</protein>
<comment type="caution">
    <text evidence="3">The sequence shown here is derived from an EMBL/GenBank/DDBJ whole genome shotgun (WGS) entry which is preliminary data.</text>
</comment>
<dbReference type="InterPro" id="IPR041624">
    <property type="entry name" value="RGI_lyase"/>
</dbReference>
<proteinExistence type="predicted"/>
<evidence type="ECO:0000259" key="2">
    <source>
        <dbReference type="Pfam" id="PF21348"/>
    </source>
</evidence>
<feature type="domain" description="Rhamnogalacturonan lyase family 11 C-terminal" evidence="2">
    <location>
        <begin position="243"/>
        <end position="619"/>
    </location>
</feature>
<dbReference type="InterPro" id="IPR028994">
    <property type="entry name" value="Integrin_alpha_N"/>
</dbReference>
<dbReference type="InterPro" id="IPR013783">
    <property type="entry name" value="Ig-like_fold"/>
</dbReference>
<evidence type="ECO:0000313" key="4">
    <source>
        <dbReference type="Proteomes" id="UP000069697"/>
    </source>
</evidence>
<accession>A0A117I0F0</accession>
<dbReference type="Proteomes" id="UP000069697">
    <property type="component" value="Unassembled WGS sequence"/>
</dbReference>
<dbReference type="Pfam" id="PF21348">
    <property type="entry name" value="RGL11_C"/>
    <property type="match status" value="1"/>
</dbReference>
<dbReference type="Gene3D" id="2.60.40.10">
    <property type="entry name" value="Immunoglobulins"/>
    <property type="match status" value="1"/>
</dbReference>
<feature type="domain" description="Rhamnogalacturonan I lyase beta-sheet" evidence="1">
    <location>
        <begin position="49"/>
        <end position="136"/>
    </location>
</feature>
<dbReference type="EMBL" id="BCNV01000001">
    <property type="protein sequence ID" value="GAS80510.1"/>
    <property type="molecule type" value="Genomic_DNA"/>
</dbReference>
<evidence type="ECO:0000259" key="1">
    <source>
        <dbReference type="Pfam" id="PF18370"/>
    </source>
</evidence>
<reference evidence="4" key="2">
    <citation type="submission" date="2016-01" db="EMBL/GenBank/DDBJ databases">
        <title>Draft Genome Sequence of Paenibacillus amylolyticus Heshi-A3 that Was Isolated from Fermented Rice Bran with Aging Salted Mackerel, Which Was Named Heshiko as Traditional Fermented Seafood in Japan.</title>
        <authorList>
            <person name="Akuzawa S."/>
            <person name="Nakagawa J."/>
            <person name="Kanekatsu T."/>
            <person name="Kubota E."/>
            <person name="Ohtake R."/>
            <person name="Suzuki T."/>
            <person name="Kanesaki Y."/>
        </authorList>
    </citation>
    <scope>NUCLEOTIDE SEQUENCE [LARGE SCALE GENOMIC DNA]</scope>
    <source>
        <strain evidence="4">Heshi-A3</strain>
    </source>
</reference>
<dbReference type="InterPro" id="IPR034641">
    <property type="entry name" value="RGL11"/>
</dbReference>
<dbReference type="InterPro" id="IPR049366">
    <property type="entry name" value="RGL11_C"/>
</dbReference>
<dbReference type="RefSeq" id="WP_062833386.1">
    <property type="nucleotide sequence ID" value="NZ_BCNV01000001.1"/>
</dbReference>
<dbReference type="PANTHER" id="PTHR43118">
    <property type="entry name" value="RHAMNOGALACTURONAN LYASE (EUROFUNG)"/>
    <property type="match status" value="1"/>
</dbReference>
<evidence type="ECO:0000313" key="3">
    <source>
        <dbReference type="EMBL" id="GAS80510.1"/>
    </source>
</evidence>
<dbReference type="Pfam" id="PF18370">
    <property type="entry name" value="RGI_lyase"/>
    <property type="match status" value="1"/>
</dbReference>
<reference evidence="3 4" key="1">
    <citation type="journal article" date="2016" name="Genome Announc.">
        <title>Draft Genome Sequence of Paenibacillus amylolyticus Heshi-A3, Isolated from Fermented Rice Bran in a Japanese Fermented Seafood Dish.</title>
        <authorList>
            <person name="Akuzawa S."/>
            <person name="Nagaoka J."/>
            <person name="Kanekatsu M."/>
            <person name="Kubota E."/>
            <person name="Ohtake R."/>
            <person name="Suzuki T."/>
            <person name="Kanesaki Y."/>
        </authorList>
    </citation>
    <scope>NUCLEOTIDE SEQUENCE [LARGE SCALE GENOMIC DNA]</scope>
    <source>
        <strain evidence="3 4">Heshi-A3</strain>
    </source>
</reference>
<name>A0A117I0F0_PAEAM</name>
<gene>
    <name evidence="3" type="ORF">PAHA3_0580</name>
</gene>
<dbReference type="PANTHER" id="PTHR43118:SF1">
    <property type="entry name" value="RHAMNOGALACTURONAN LYASE (EUROFUNG)"/>
    <property type="match status" value="1"/>
</dbReference>
<dbReference type="AlphaFoldDB" id="A0A117I0F0"/>